<evidence type="ECO:0000256" key="1">
    <source>
        <dbReference type="SAM" id="MobiDB-lite"/>
    </source>
</evidence>
<feature type="region of interest" description="Disordered" evidence="1">
    <location>
        <begin position="64"/>
        <end position="96"/>
    </location>
</feature>
<dbReference type="InParanoid" id="A0A0H2RCX4"/>
<dbReference type="AlphaFoldDB" id="A0A0H2RCX4"/>
<proteinExistence type="predicted"/>
<evidence type="ECO:0000313" key="2">
    <source>
        <dbReference type="EMBL" id="KLO09367.1"/>
    </source>
</evidence>
<feature type="compositionally biased region" description="Polar residues" evidence="1">
    <location>
        <begin position="64"/>
        <end position="79"/>
    </location>
</feature>
<keyword evidence="3" id="KW-1185">Reference proteome</keyword>
<accession>A0A0H2RCX4</accession>
<dbReference type="EMBL" id="KQ086058">
    <property type="protein sequence ID" value="KLO09367.1"/>
    <property type="molecule type" value="Genomic_DNA"/>
</dbReference>
<sequence>MTFVDASLGRHHSTSCQLSSSSSHLPSRSDLSAGPTFLVPRPSSRPCLPQRSFYAIASFRSSASHTQEQSPFPRANSTRPKPGDKHLSPYPSNGARRRGCCCKKETATAKRRDARRDAVLELKRNSRECITNGRDRCCCCDGWRTFHPTRISSVAHRCSLERILTSTMTRRRKRSQLQIVIRRRVFHPL</sequence>
<evidence type="ECO:0000313" key="3">
    <source>
        <dbReference type="Proteomes" id="UP000053477"/>
    </source>
</evidence>
<name>A0A0H2RCX4_9AGAM</name>
<gene>
    <name evidence="2" type="ORF">SCHPADRAFT_569957</name>
</gene>
<dbReference type="Proteomes" id="UP000053477">
    <property type="component" value="Unassembled WGS sequence"/>
</dbReference>
<organism evidence="2 3">
    <name type="scientific">Schizopora paradoxa</name>
    <dbReference type="NCBI Taxonomy" id="27342"/>
    <lineage>
        <taxon>Eukaryota</taxon>
        <taxon>Fungi</taxon>
        <taxon>Dikarya</taxon>
        <taxon>Basidiomycota</taxon>
        <taxon>Agaricomycotina</taxon>
        <taxon>Agaricomycetes</taxon>
        <taxon>Hymenochaetales</taxon>
        <taxon>Schizoporaceae</taxon>
        <taxon>Schizopora</taxon>
    </lineage>
</organism>
<reference evidence="2 3" key="1">
    <citation type="submission" date="2015-04" db="EMBL/GenBank/DDBJ databases">
        <title>Complete genome sequence of Schizopora paradoxa KUC8140, a cosmopolitan wood degrader in East Asia.</title>
        <authorList>
            <consortium name="DOE Joint Genome Institute"/>
            <person name="Min B."/>
            <person name="Park H."/>
            <person name="Jang Y."/>
            <person name="Kim J.-J."/>
            <person name="Kim K.H."/>
            <person name="Pangilinan J."/>
            <person name="Lipzen A."/>
            <person name="Riley R."/>
            <person name="Grigoriev I.V."/>
            <person name="Spatafora J.W."/>
            <person name="Choi I.-G."/>
        </authorList>
    </citation>
    <scope>NUCLEOTIDE SEQUENCE [LARGE SCALE GENOMIC DNA]</scope>
    <source>
        <strain evidence="2 3">KUC8140</strain>
    </source>
</reference>
<protein>
    <submittedName>
        <fullName evidence="2">Uncharacterized protein</fullName>
    </submittedName>
</protein>